<dbReference type="PROSITE" id="PS52019">
    <property type="entry name" value="PKS_MFAS_DH"/>
    <property type="match status" value="1"/>
</dbReference>
<dbReference type="InterPro" id="IPR042099">
    <property type="entry name" value="ANL_N_sf"/>
</dbReference>
<reference evidence="10" key="1">
    <citation type="submission" date="2020-11" db="EMBL/GenBank/DDBJ databases">
        <authorList>
            <consortium name="DOE Joint Genome Institute"/>
            <person name="Ahrendt S."/>
            <person name="Riley R."/>
            <person name="Andreopoulos W."/>
            <person name="Labutti K."/>
            <person name="Pangilinan J."/>
            <person name="Ruiz-Duenas F.J."/>
            <person name="Barrasa J.M."/>
            <person name="Sanchez-Garcia M."/>
            <person name="Camarero S."/>
            <person name="Miyauchi S."/>
            <person name="Serrano A."/>
            <person name="Linde D."/>
            <person name="Babiker R."/>
            <person name="Drula E."/>
            <person name="Ayuso-Fernandez I."/>
            <person name="Pacheco R."/>
            <person name="Padilla G."/>
            <person name="Ferreira P."/>
            <person name="Barriuso J."/>
            <person name="Kellner H."/>
            <person name="Castanera R."/>
            <person name="Alfaro M."/>
            <person name="Ramirez L."/>
            <person name="Pisabarro A.G."/>
            <person name="Kuo A."/>
            <person name="Tritt A."/>
            <person name="Lipzen A."/>
            <person name="He G."/>
            <person name="Yan M."/>
            <person name="Ng V."/>
            <person name="Cullen D."/>
            <person name="Martin F."/>
            <person name="Rosso M.-N."/>
            <person name="Henrissat B."/>
            <person name="Hibbett D."/>
            <person name="Martinez A.T."/>
            <person name="Grigoriev I.V."/>
        </authorList>
    </citation>
    <scope>NUCLEOTIDE SEQUENCE</scope>
    <source>
        <strain evidence="10">CBS 506.95</strain>
    </source>
</reference>
<feature type="active site" description="Proton donor; for dehydratase activity" evidence="6">
    <location>
        <position position="1778"/>
    </location>
</feature>
<dbReference type="InterPro" id="IPR014031">
    <property type="entry name" value="Ketoacyl_synth_C"/>
</dbReference>
<dbReference type="Pfam" id="PF00550">
    <property type="entry name" value="PP-binding"/>
    <property type="match status" value="2"/>
</dbReference>
<dbReference type="Pfam" id="PF08659">
    <property type="entry name" value="KR"/>
    <property type="match status" value="1"/>
</dbReference>
<organism evidence="10 11">
    <name type="scientific">Crepidotus variabilis</name>
    <dbReference type="NCBI Taxonomy" id="179855"/>
    <lineage>
        <taxon>Eukaryota</taxon>
        <taxon>Fungi</taxon>
        <taxon>Dikarya</taxon>
        <taxon>Basidiomycota</taxon>
        <taxon>Agaricomycotina</taxon>
        <taxon>Agaricomycetes</taxon>
        <taxon>Agaricomycetidae</taxon>
        <taxon>Agaricales</taxon>
        <taxon>Agaricineae</taxon>
        <taxon>Crepidotaceae</taxon>
        <taxon>Crepidotus</taxon>
    </lineage>
</organism>
<dbReference type="Pfam" id="PF00109">
    <property type="entry name" value="ketoacyl-synt"/>
    <property type="match status" value="1"/>
</dbReference>
<dbReference type="PROSITE" id="PS00606">
    <property type="entry name" value="KS3_1"/>
    <property type="match status" value="1"/>
</dbReference>
<dbReference type="Gene3D" id="1.10.1200.10">
    <property type="entry name" value="ACP-like"/>
    <property type="match status" value="1"/>
</dbReference>
<dbReference type="EMBL" id="MU157838">
    <property type="protein sequence ID" value="KAF9530718.1"/>
    <property type="molecule type" value="Genomic_DNA"/>
</dbReference>
<gene>
    <name evidence="10" type="ORF">CPB83DRAFT_905059</name>
</gene>
<dbReference type="GO" id="GO:0004315">
    <property type="term" value="F:3-oxoacyl-[acyl-carrier-protein] synthase activity"/>
    <property type="evidence" value="ECO:0007669"/>
    <property type="project" value="InterPro"/>
</dbReference>
<dbReference type="InterPro" id="IPR018201">
    <property type="entry name" value="Ketoacyl_synth_AS"/>
</dbReference>
<name>A0A9P6JSA3_9AGAR</name>
<dbReference type="Gene3D" id="3.30.70.3290">
    <property type="match status" value="1"/>
</dbReference>
<feature type="active site" description="Proton acceptor; for dehydratase activity" evidence="6">
    <location>
        <position position="1633"/>
    </location>
</feature>
<dbReference type="SMART" id="SM00827">
    <property type="entry name" value="PKS_AT"/>
    <property type="match status" value="1"/>
</dbReference>
<keyword evidence="5" id="KW-0843">Virulence</keyword>
<dbReference type="SMART" id="SM00825">
    <property type="entry name" value="PKS_KS"/>
    <property type="match status" value="1"/>
</dbReference>
<keyword evidence="2" id="KW-0596">Phosphopantetheine</keyword>
<dbReference type="Pfam" id="PF22621">
    <property type="entry name" value="CurL-like_PKS_C"/>
    <property type="match status" value="1"/>
</dbReference>
<dbReference type="InterPro" id="IPR014043">
    <property type="entry name" value="Acyl_transferase_dom"/>
</dbReference>
<feature type="domain" description="Carrier" evidence="7">
    <location>
        <begin position="607"/>
        <end position="683"/>
    </location>
</feature>
<keyword evidence="4" id="KW-0808">Transferase</keyword>
<dbReference type="Gene3D" id="3.40.50.12780">
    <property type="entry name" value="N-terminal domain of ligase-like"/>
    <property type="match status" value="1"/>
</dbReference>
<dbReference type="CDD" id="cd00833">
    <property type="entry name" value="PKS"/>
    <property type="match status" value="1"/>
</dbReference>
<dbReference type="Pfam" id="PF00698">
    <property type="entry name" value="Acyl_transf_1"/>
    <property type="match status" value="1"/>
</dbReference>
<dbReference type="Pfam" id="PF23562">
    <property type="entry name" value="AMP-binding_C_3"/>
    <property type="match status" value="1"/>
</dbReference>
<dbReference type="InterPro" id="IPR020841">
    <property type="entry name" value="PKS_Beta-ketoAc_synthase_dom"/>
</dbReference>
<dbReference type="InterPro" id="IPR014030">
    <property type="entry name" value="Ketoacyl_synth_N"/>
</dbReference>
<sequence>MDPPGSSAKTCTLLDAFLATARSSVEVERNRPVVELGSEKWTYTELDAISSGIAAKLHESYGLKPTVAIVSENHPYVFVLILATWKLEGIVATLDWNVPQSIMKKMLENVNPAVVVFPEKQTQVLQLSREMSLSFLTFKSNESTITSLTRTYFSPSLELPFGSFPLPTASSTALYLHTSSASAVSNVKTVPLSHGSILAGSFARLSFWKHTWPKEDFEHLKVLGWSPWSHIIGLSHDIGAGTLLSRGTYVFGTVPSCYVPPLLDEDTRVTSSGKGHLDIPSQLLDTAMASTCGLDIFAGVPWVLEGFMRTYFEESEPEKKTAIEALLKSFKAIGSGGAKANEACIEWTKMMSLKIVFDIGMTELGGPLFHSTNAGSQEGWSTKDCLVSDALLTLLNEDSSEGANEGELLIKSKLITKGYIAYDNSSFTPNEDGTVSFKTGDIYAYVDEQKTTLAWKGRKEDYIQMNSGESLDLRIVEAILDGSAYINKSAVVGNNFLRGSAHIICAIIEPASTSSAHLEEIVKAIAQANRMLAPPLRISWSRVLVLDEGEVVPMTKKGLVWRKKLEDVFGARVEGLVSGSLKGISTGRNGSAGTKKENANEVSKTRDEILAIVDGIVVDTLRISKDILEANEGVTFAELGMDSSMSTKIVNLLNHQLGMHLPLNTCHTHVDLAALRAAVLNQLGVSVEQINASTPDKKAPEKAKLEREEVVIVGQAMRLPGDINDPKSFWEALMEQRDDLMTPFPPSRWDHASFYRPPNSDTPPAPGDILSDKAGWIDIASFDHTFFGLSSAEAYLVAPSIRLTLEVAFEALENANIPVGKVKGTQMGVFVANQMDEGYLTLLWAERGWGAYTRFYATGVATSTGCGRLSYLLDVHGPSISIDTACSSGLIALDAAVQYLHSGEGESAIVCGANTHCWPGIFGFLSAQKMTSPNGRCATYTNEADGYVPAEGAAAIVLKTKSAAVRDGDRILAFVRATDVKHDGRSQGLVAPNVKAQIMMQKALLEKANFETQDIDFIEAHGTGTSLGDLIEIQGINEVFKSSHTPNNPLMIGASKTCVGHTELIAGLVGVLKTLGSFHGRAVPGLVQLTGNNMNPSLECDVVPIHLPYENVELKKDGPLKALVLSNGFAGSIAGTILEAPVDDGQISAGIPESTPMIFVLSAKSSEALTAYLHKYLDFCLDAPASLFHSVCYTSCVGREHYRHRFACVAHNMQDLIARIEERLQTSPSSTMIPRRILFGFPGQGCQYQGMGRYLATQYAGFMDIIAEAAERASVLTGYPILPYLVGETAPKGLPIDHSEVAQVCIFTFQYAMVSWLEMLGVQANAVMGHSLGEIAGCVNAGAFSFEIGLQFVVTRARSLRSNPAHPGGMVAIATTEELVLRYIAELGVQNRLSIAVYNAPDNNVVSGDLNAIDKLIALVKRDGIRTTKLAVTQGFHSSSIAPGLPPLRKWLDDHAHLMKPLTKPIFSTVRAEEIAKSHKLDSQYWIDHAENAVRFLQTARLVTNASSIDLVVDIGPQPTVWSNMQGHEFSQKPRIALTGKRGKDQIAAVLGGLARLFQRGANIDLHGLHKQTPYKFTLTDIPTYPFQRVFNYPTFRASRDVALGVDQTNVTPQGSAPAFVIDQALFDFLDLHRIEGRRVLPGAAMIDIFAGAVDSHWVKEFRFLTPLILETPKIQLSAEINASGKCQLLLKSNPTVKFCTGLISATSEAYTPRVIPSDVTPTHTMLKDKIYQCFNNVHFGEPFRTIQRVEFWDTHADGHIAIEPSANPSHDRIRKIDACLHMFAAITAHLAPKHDAEGAYLPTSVEDFRLHTKDIPSSFICRYYLPLDVGRGARTLSASFDVFCTAGLSLISSQKYSVAWVPRGVVHQEQQSASDGAEAWYRKTWIGQPLDLTTNTPFQTYDELLYVGSGISSRIFHILCPLANETISLEWGTPSVTAQTEEVKMVPEKTAGNITSTMRGQDVLVVLDLTTQTEFPDSPGWSLLSRQILGILQTIGSNTIKISKVMAISSWSTSVDLYVEGLDLFSESKPKADVLAGAIVGGLIRGLRRHPGFNLGTYHLDLPSIDALQDSQLSEIIYAEVQAHRRLLSEHLSVSYRFGSSKSTPCRLVPMLQRVTHVPHKTPTGVTVIVGVDNTTISLGAALMAAGVTQIIYLGNHPEGADEVRKAWSNVPEIFRDRCVYKQVDIHNYNTLDNCISQIQTSSGIIKNVLVKTKIINDAHLDFISPSAYEQIIRSSTVLAWNLHRISQGLGNTLESFILCGDIGAILRDTNEIGSASSNSFLEALAAYRHNCGLPATYLQLGSWQGNGSLTALEKAMDYSSGYLHTVNAVTTPFPSQIIARLDAGKIAASPMLNEEPLFALLLSLGGPPIGASKNKLSREAVDQLILNLLRVALELQANEKLDPNIPLTSSGGDSITFAQFKGQVLKELDIDIPVMYLSEDYTIHDMIANIIETYTTT</sequence>
<dbReference type="Pfam" id="PF14765">
    <property type="entry name" value="PS-DH"/>
    <property type="match status" value="1"/>
</dbReference>
<dbReference type="GO" id="GO:0006633">
    <property type="term" value="P:fatty acid biosynthetic process"/>
    <property type="evidence" value="ECO:0007669"/>
    <property type="project" value="InterPro"/>
</dbReference>
<dbReference type="InterPro" id="IPR001227">
    <property type="entry name" value="Ac_transferase_dom_sf"/>
</dbReference>
<dbReference type="Proteomes" id="UP000807306">
    <property type="component" value="Unassembled WGS sequence"/>
</dbReference>
<dbReference type="InterPro" id="IPR050091">
    <property type="entry name" value="PKS_NRPS_Biosynth_Enz"/>
</dbReference>
<evidence type="ECO:0000256" key="4">
    <source>
        <dbReference type="ARBA" id="ARBA00022679"/>
    </source>
</evidence>
<dbReference type="PROSITE" id="PS00012">
    <property type="entry name" value="PHOSPHOPANTETHEINE"/>
    <property type="match status" value="1"/>
</dbReference>
<evidence type="ECO:0000259" key="8">
    <source>
        <dbReference type="PROSITE" id="PS52004"/>
    </source>
</evidence>
<dbReference type="OrthoDB" id="5334845at2759"/>
<dbReference type="PROSITE" id="PS50075">
    <property type="entry name" value="CARRIER"/>
    <property type="match status" value="2"/>
</dbReference>
<dbReference type="InterPro" id="IPR016035">
    <property type="entry name" value="Acyl_Trfase/lysoPLipase"/>
</dbReference>
<evidence type="ECO:0000256" key="2">
    <source>
        <dbReference type="ARBA" id="ARBA00022450"/>
    </source>
</evidence>
<dbReference type="SUPFAM" id="SSF56801">
    <property type="entry name" value="Acetyl-CoA synthetase-like"/>
    <property type="match status" value="1"/>
</dbReference>
<dbReference type="Gene3D" id="3.40.366.10">
    <property type="entry name" value="Malonyl-Coenzyme A Acyl Carrier Protein, domain 2"/>
    <property type="match status" value="1"/>
</dbReference>
<dbReference type="PROSITE" id="PS52004">
    <property type="entry name" value="KS3_2"/>
    <property type="match status" value="1"/>
</dbReference>
<dbReference type="InterPro" id="IPR036736">
    <property type="entry name" value="ACP-like_sf"/>
</dbReference>
<dbReference type="Gene3D" id="3.10.129.110">
    <property type="entry name" value="Polyketide synthase dehydratase"/>
    <property type="match status" value="1"/>
</dbReference>
<dbReference type="InterPro" id="IPR049551">
    <property type="entry name" value="PKS_DH_C"/>
</dbReference>
<feature type="region of interest" description="C-terminal hotdog fold" evidence="6">
    <location>
        <begin position="1723"/>
        <end position="1868"/>
    </location>
</feature>
<comment type="pathway">
    <text evidence="1">Secondary metabolite biosynthesis.</text>
</comment>
<comment type="caution">
    <text evidence="10">The sequence shown here is derived from an EMBL/GenBank/DDBJ whole genome shotgun (WGS) entry which is preliminary data.</text>
</comment>
<evidence type="ECO:0000313" key="11">
    <source>
        <dbReference type="Proteomes" id="UP000807306"/>
    </source>
</evidence>
<dbReference type="InterPro" id="IPR013968">
    <property type="entry name" value="PKS_KR"/>
</dbReference>
<dbReference type="InterPro" id="IPR049900">
    <property type="entry name" value="PKS_mFAS_DH"/>
</dbReference>
<dbReference type="GO" id="GO:0004312">
    <property type="term" value="F:fatty acid synthase activity"/>
    <property type="evidence" value="ECO:0007669"/>
    <property type="project" value="TreeGrafter"/>
</dbReference>
<feature type="region of interest" description="N-terminal hotdog fold" evidence="6">
    <location>
        <begin position="1601"/>
        <end position="1711"/>
    </location>
</feature>
<evidence type="ECO:0000256" key="6">
    <source>
        <dbReference type="PROSITE-ProRule" id="PRU01363"/>
    </source>
</evidence>
<evidence type="ECO:0000259" key="9">
    <source>
        <dbReference type="PROSITE" id="PS52019"/>
    </source>
</evidence>
<evidence type="ECO:0000256" key="5">
    <source>
        <dbReference type="ARBA" id="ARBA00023026"/>
    </source>
</evidence>
<dbReference type="SUPFAM" id="SSF52151">
    <property type="entry name" value="FabD/lysophospholipase-like"/>
    <property type="match status" value="1"/>
</dbReference>
<dbReference type="SUPFAM" id="SSF51735">
    <property type="entry name" value="NAD(P)-binding Rossmann-fold domains"/>
    <property type="match status" value="1"/>
</dbReference>
<dbReference type="Gene3D" id="3.40.50.720">
    <property type="entry name" value="NAD(P)-binding Rossmann-like Domain"/>
    <property type="match status" value="1"/>
</dbReference>
<dbReference type="Pfam" id="PF00501">
    <property type="entry name" value="AMP-binding"/>
    <property type="match status" value="1"/>
</dbReference>
<dbReference type="PANTHER" id="PTHR43775">
    <property type="entry name" value="FATTY ACID SYNTHASE"/>
    <property type="match status" value="1"/>
</dbReference>
<dbReference type="SUPFAM" id="SSF47336">
    <property type="entry name" value="ACP-like"/>
    <property type="match status" value="2"/>
</dbReference>
<protein>
    <recommendedName>
        <fullName evidence="12">Polyketide synthase</fullName>
    </recommendedName>
</protein>
<evidence type="ECO:0000256" key="1">
    <source>
        <dbReference type="ARBA" id="ARBA00005179"/>
    </source>
</evidence>
<evidence type="ECO:0000313" key="10">
    <source>
        <dbReference type="EMBL" id="KAF9530718.1"/>
    </source>
</evidence>
<dbReference type="InterPro" id="IPR036291">
    <property type="entry name" value="NAD(P)-bd_dom_sf"/>
</dbReference>
<dbReference type="SUPFAM" id="SSF53901">
    <property type="entry name" value="Thiolase-like"/>
    <property type="match status" value="1"/>
</dbReference>
<evidence type="ECO:0008006" key="12">
    <source>
        <dbReference type="Google" id="ProtNLM"/>
    </source>
</evidence>
<dbReference type="Pfam" id="PF02801">
    <property type="entry name" value="Ketoacyl-synt_C"/>
    <property type="match status" value="1"/>
</dbReference>
<feature type="domain" description="Carrier" evidence="7">
    <location>
        <begin position="2381"/>
        <end position="2456"/>
    </location>
</feature>
<accession>A0A9P6JSA3</accession>
<keyword evidence="3" id="KW-0597">Phosphoprotein</keyword>
<proteinExistence type="predicted"/>
<dbReference type="SUPFAM" id="SSF55048">
    <property type="entry name" value="Probable ACP-binding domain of malonyl-CoA ACP transacylase"/>
    <property type="match status" value="1"/>
</dbReference>
<dbReference type="InterPro" id="IPR016036">
    <property type="entry name" value="Malonyl_transacylase_ACP-bd"/>
</dbReference>
<dbReference type="PANTHER" id="PTHR43775:SF37">
    <property type="entry name" value="SI:DKEY-61P9.11"/>
    <property type="match status" value="1"/>
</dbReference>
<dbReference type="InterPro" id="IPR009081">
    <property type="entry name" value="PP-bd_ACP"/>
</dbReference>
<evidence type="ECO:0000256" key="3">
    <source>
        <dbReference type="ARBA" id="ARBA00022553"/>
    </source>
</evidence>
<dbReference type="InterPro" id="IPR042104">
    <property type="entry name" value="PKS_dehydratase_sf"/>
</dbReference>
<dbReference type="InterPro" id="IPR000873">
    <property type="entry name" value="AMP-dep_synth/lig_dom"/>
</dbReference>
<dbReference type="Gene3D" id="3.40.47.10">
    <property type="match status" value="1"/>
</dbReference>
<feature type="domain" description="PKS/mFAS DH" evidence="9">
    <location>
        <begin position="1601"/>
        <end position="1868"/>
    </location>
</feature>
<dbReference type="InterPro" id="IPR006162">
    <property type="entry name" value="Ppantetheine_attach_site"/>
</dbReference>
<feature type="domain" description="Ketosynthase family 3 (KS3)" evidence="8">
    <location>
        <begin position="707"/>
        <end position="1140"/>
    </location>
</feature>
<dbReference type="InterPro" id="IPR016039">
    <property type="entry name" value="Thiolase-like"/>
</dbReference>
<evidence type="ECO:0000259" key="7">
    <source>
        <dbReference type="PROSITE" id="PS50075"/>
    </source>
</evidence>
<keyword evidence="11" id="KW-1185">Reference proteome</keyword>